<evidence type="ECO:0000256" key="9">
    <source>
        <dbReference type="ARBA" id="ARBA00023163"/>
    </source>
</evidence>
<dbReference type="InterPro" id="IPR006171">
    <property type="entry name" value="TOPRIM_dom"/>
</dbReference>
<evidence type="ECO:0000256" key="10">
    <source>
        <dbReference type="SAM" id="MobiDB-lite"/>
    </source>
</evidence>
<dbReference type="AlphaFoldDB" id="A0A366DKK6"/>
<dbReference type="InterPro" id="IPR050219">
    <property type="entry name" value="DnaG_primase"/>
</dbReference>
<dbReference type="InterPro" id="IPR055570">
    <property type="entry name" value="DUF7146"/>
</dbReference>
<dbReference type="Pfam" id="PF01807">
    <property type="entry name" value="Zn_ribbon_DnaG"/>
    <property type="match status" value="1"/>
</dbReference>
<organism evidence="12 13">
    <name type="scientific">Pseudochrobactrum asaccharolyticum</name>
    <dbReference type="NCBI Taxonomy" id="354351"/>
    <lineage>
        <taxon>Bacteria</taxon>
        <taxon>Pseudomonadati</taxon>
        <taxon>Pseudomonadota</taxon>
        <taxon>Alphaproteobacteria</taxon>
        <taxon>Hyphomicrobiales</taxon>
        <taxon>Brucellaceae</taxon>
        <taxon>Pseudochrobactrum</taxon>
    </lineage>
</organism>
<keyword evidence="8" id="KW-0862">Zinc</keyword>
<feature type="compositionally biased region" description="Basic and acidic residues" evidence="10">
    <location>
        <begin position="103"/>
        <end position="140"/>
    </location>
</feature>
<dbReference type="Gene3D" id="3.90.580.10">
    <property type="entry name" value="Zinc finger, CHC2-type domain"/>
    <property type="match status" value="1"/>
</dbReference>
<keyword evidence="9" id="KW-0804">Transcription</keyword>
<gene>
    <name evidence="12" type="ORF">DFR47_11326</name>
</gene>
<dbReference type="GO" id="GO:0000428">
    <property type="term" value="C:DNA-directed RNA polymerase complex"/>
    <property type="evidence" value="ECO:0007669"/>
    <property type="project" value="UniProtKB-KW"/>
</dbReference>
<keyword evidence="1" id="KW-0240">DNA-directed RNA polymerase</keyword>
<dbReference type="PANTHER" id="PTHR30313">
    <property type="entry name" value="DNA PRIMASE"/>
    <property type="match status" value="1"/>
</dbReference>
<dbReference type="GO" id="GO:0008270">
    <property type="term" value="F:zinc ion binding"/>
    <property type="evidence" value="ECO:0007669"/>
    <property type="project" value="UniProtKB-KW"/>
</dbReference>
<protein>
    <submittedName>
        <fullName evidence="12">Toprim domain-containing protein</fullName>
    </submittedName>
</protein>
<dbReference type="GO" id="GO:0003677">
    <property type="term" value="F:DNA binding"/>
    <property type="evidence" value="ECO:0007669"/>
    <property type="project" value="InterPro"/>
</dbReference>
<keyword evidence="6" id="KW-0479">Metal-binding</keyword>
<evidence type="ECO:0000259" key="11">
    <source>
        <dbReference type="SMART" id="SM00400"/>
    </source>
</evidence>
<keyword evidence="3" id="KW-0808">Transferase</keyword>
<evidence type="ECO:0000313" key="12">
    <source>
        <dbReference type="EMBL" id="RBO90465.1"/>
    </source>
</evidence>
<keyword evidence="5" id="KW-0235">DNA replication</keyword>
<keyword evidence="4" id="KW-0548">Nucleotidyltransferase</keyword>
<dbReference type="PANTHER" id="PTHR30313:SF2">
    <property type="entry name" value="DNA PRIMASE"/>
    <property type="match status" value="1"/>
</dbReference>
<feature type="domain" description="Zinc finger CHC2-type" evidence="11">
    <location>
        <begin position="39"/>
        <end position="93"/>
    </location>
</feature>
<evidence type="ECO:0000256" key="4">
    <source>
        <dbReference type="ARBA" id="ARBA00022695"/>
    </source>
</evidence>
<evidence type="ECO:0000256" key="2">
    <source>
        <dbReference type="ARBA" id="ARBA00022515"/>
    </source>
</evidence>
<dbReference type="GO" id="GO:0005737">
    <property type="term" value="C:cytoplasm"/>
    <property type="evidence" value="ECO:0007669"/>
    <property type="project" value="TreeGrafter"/>
</dbReference>
<evidence type="ECO:0000256" key="6">
    <source>
        <dbReference type="ARBA" id="ARBA00022723"/>
    </source>
</evidence>
<evidence type="ECO:0000313" key="13">
    <source>
        <dbReference type="Proteomes" id="UP000252893"/>
    </source>
</evidence>
<dbReference type="SUPFAM" id="SSF57783">
    <property type="entry name" value="Zinc beta-ribbon"/>
    <property type="match status" value="1"/>
</dbReference>
<dbReference type="EMBL" id="QNRH01000013">
    <property type="protein sequence ID" value="RBO90465.1"/>
    <property type="molecule type" value="Genomic_DNA"/>
</dbReference>
<evidence type="ECO:0000256" key="1">
    <source>
        <dbReference type="ARBA" id="ARBA00022478"/>
    </source>
</evidence>
<accession>A0A366DKK6</accession>
<evidence type="ECO:0000256" key="8">
    <source>
        <dbReference type="ARBA" id="ARBA00022833"/>
    </source>
</evidence>
<evidence type="ECO:0000256" key="5">
    <source>
        <dbReference type="ARBA" id="ARBA00022705"/>
    </source>
</evidence>
<dbReference type="GO" id="GO:0006269">
    <property type="term" value="P:DNA replication, synthesis of primer"/>
    <property type="evidence" value="ECO:0007669"/>
    <property type="project" value="UniProtKB-KW"/>
</dbReference>
<dbReference type="InterPro" id="IPR036977">
    <property type="entry name" value="DNA_primase_Znf_CHC2"/>
</dbReference>
<dbReference type="InterPro" id="IPR002694">
    <property type="entry name" value="Znf_CHC2"/>
</dbReference>
<comment type="caution">
    <text evidence="12">The sequence shown here is derived from an EMBL/GenBank/DDBJ whole genome shotgun (WGS) entry which is preliminary data.</text>
</comment>
<proteinExistence type="predicted"/>
<dbReference type="Pfam" id="PF13362">
    <property type="entry name" value="Toprim_3"/>
    <property type="match status" value="1"/>
</dbReference>
<dbReference type="GO" id="GO:1990077">
    <property type="term" value="C:primosome complex"/>
    <property type="evidence" value="ECO:0007669"/>
    <property type="project" value="UniProtKB-KW"/>
</dbReference>
<sequence>MRFSESFLSDLLDRVPISEVIATRVSWDRKKTRVNRGDYWGCCPFHGESRPSFHCEDRKGRYHCFGCGVSGNHFRFFMELDGVSFPRAVEMVASIAGINLPDSGRDESQAERVEREKREQQRKARDARRARQEEKAAERKAETVRSIWTEAKPIKGTPAEAYLNSRMIELSDFPDGSEWVPSLRHHSNLLFEGKRCHALIGGVQSKNRKIVAIWRIFLDDAGRPLLGEDGKKVKLGLGSASGGAVRLGPVTPVLKLAEGIETALGVMLLTKGKSSVWATLSTSGMMGVEIPEGVRRVEIYADGDRHRRHNNTGAVIEPPGIVAAKKLQERLLSEGIETAIYPSPEPDDWLDVWVERKKDEQRQRAVHYVQ</sequence>
<evidence type="ECO:0000256" key="7">
    <source>
        <dbReference type="ARBA" id="ARBA00022771"/>
    </source>
</evidence>
<dbReference type="GO" id="GO:0003899">
    <property type="term" value="F:DNA-directed RNA polymerase activity"/>
    <property type="evidence" value="ECO:0007669"/>
    <property type="project" value="InterPro"/>
</dbReference>
<dbReference type="Proteomes" id="UP000252893">
    <property type="component" value="Unassembled WGS sequence"/>
</dbReference>
<keyword evidence="13" id="KW-1185">Reference proteome</keyword>
<evidence type="ECO:0000256" key="3">
    <source>
        <dbReference type="ARBA" id="ARBA00022679"/>
    </source>
</evidence>
<name>A0A366DKK6_9HYPH</name>
<feature type="region of interest" description="Disordered" evidence="10">
    <location>
        <begin position="100"/>
        <end position="140"/>
    </location>
</feature>
<dbReference type="Pfam" id="PF23639">
    <property type="entry name" value="DUF7146"/>
    <property type="match status" value="1"/>
</dbReference>
<keyword evidence="2" id="KW-0639">Primosome</keyword>
<dbReference type="SMART" id="SM00400">
    <property type="entry name" value="ZnF_CHCC"/>
    <property type="match status" value="1"/>
</dbReference>
<reference evidence="12 13" key="1">
    <citation type="submission" date="2018-06" db="EMBL/GenBank/DDBJ databases">
        <title>Genomic Encyclopedia of Type Strains, Phase IV (KMG-IV): sequencing the most valuable type-strain genomes for metagenomic binning, comparative biology and taxonomic classification.</title>
        <authorList>
            <person name="Goeker M."/>
        </authorList>
    </citation>
    <scope>NUCLEOTIDE SEQUENCE [LARGE SCALE GENOMIC DNA]</scope>
    <source>
        <strain evidence="12 13">DSM 25619</strain>
    </source>
</reference>
<keyword evidence="7" id="KW-0863">Zinc-finger</keyword>